<evidence type="ECO:0000313" key="4">
    <source>
        <dbReference type="Proteomes" id="UP000077202"/>
    </source>
</evidence>
<organism evidence="3 4">
    <name type="scientific">Marchantia polymorpha subsp. ruderalis</name>
    <dbReference type="NCBI Taxonomy" id="1480154"/>
    <lineage>
        <taxon>Eukaryota</taxon>
        <taxon>Viridiplantae</taxon>
        <taxon>Streptophyta</taxon>
        <taxon>Embryophyta</taxon>
        <taxon>Marchantiophyta</taxon>
        <taxon>Marchantiopsida</taxon>
        <taxon>Marchantiidae</taxon>
        <taxon>Marchantiales</taxon>
        <taxon>Marchantiaceae</taxon>
        <taxon>Marchantia</taxon>
    </lineage>
</organism>
<reference evidence="3" key="1">
    <citation type="submission" date="2016-03" db="EMBL/GenBank/DDBJ databases">
        <title>Mechanisms controlling the formation of the plant cell surface in tip-growing cells are functionally conserved among land plants.</title>
        <authorList>
            <person name="Honkanen S."/>
            <person name="Jones V.A."/>
            <person name="Morieri G."/>
            <person name="Champion C."/>
            <person name="Hetherington A.J."/>
            <person name="Kelly S."/>
            <person name="Saint-Marcoux D."/>
            <person name="Proust H."/>
            <person name="Prescott H."/>
            <person name="Dolan L."/>
        </authorList>
    </citation>
    <scope>NUCLEOTIDE SEQUENCE [LARGE SCALE GENOMIC DNA]</scope>
    <source>
        <tissue evidence="3">Whole gametophyte</tissue>
    </source>
</reference>
<dbReference type="EMBL" id="LVLJ01002289">
    <property type="protein sequence ID" value="OAE25856.1"/>
    <property type="molecule type" value="Genomic_DNA"/>
</dbReference>
<feature type="domain" description="Reverse transcriptase zinc-binding" evidence="2">
    <location>
        <begin position="709"/>
        <end position="786"/>
    </location>
</feature>
<dbReference type="Pfam" id="PF13966">
    <property type="entry name" value="zf-RVT"/>
    <property type="match status" value="1"/>
</dbReference>
<dbReference type="PANTHER" id="PTHR19446">
    <property type="entry name" value="REVERSE TRANSCRIPTASES"/>
    <property type="match status" value="1"/>
</dbReference>
<dbReference type="Pfam" id="PF00078">
    <property type="entry name" value="RVT_1"/>
    <property type="match status" value="1"/>
</dbReference>
<accession>A0A176W0X6</accession>
<dbReference type="Proteomes" id="UP000077202">
    <property type="component" value="Unassembled WGS sequence"/>
</dbReference>
<dbReference type="InterPro" id="IPR036691">
    <property type="entry name" value="Endo/exonu/phosph_ase_sf"/>
</dbReference>
<evidence type="ECO:0008006" key="5">
    <source>
        <dbReference type="Google" id="ProtNLM"/>
    </source>
</evidence>
<dbReference type="InterPro" id="IPR026960">
    <property type="entry name" value="RVT-Znf"/>
</dbReference>
<dbReference type="SUPFAM" id="SSF56219">
    <property type="entry name" value="DNase I-like"/>
    <property type="match status" value="1"/>
</dbReference>
<feature type="domain" description="Reverse transcriptase" evidence="1">
    <location>
        <begin position="375"/>
        <end position="487"/>
    </location>
</feature>
<dbReference type="AlphaFoldDB" id="A0A176W0X6"/>
<gene>
    <name evidence="3" type="ORF">AXG93_2145s1550</name>
</gene>
<name>A0A176W0X6_MARPO</name>
<proteinExistence type="predicted"/>
<protein>
    <recommendedName>
        <fullName evidence="5">Reverse transcriptase domain-containing protein</fullName>
    </recommendedName>
</protein>
<dbReference type="InterPro" id="IPR000477">
    <property type="entry name" value="RT_dom"/>
</dbReference>
<evidence type="ECO:0000313" key="3">
    <source>
        <dbReference type="EMBL" id="OAE25856.1"/>
    </source>
</evidence>
<sequence length="887" mass="100002">MMAIGHLLSRDLQTVCAPGQKGVRGEGTWGTALLIHKSLKIRESGTSEDGYITWAQVEKGGHEVYIASVYGPHSPGGRAAHWTHLRNLFPHTNVILCGDWNMVDNASNSLGERQVLGGGEEMAFTEVRTKHNLQDVREIAAEVRGPLHTRWYAYGGDPRWARLDRIYFSHAGRWLAAAHYLQQHAGITLSDHLPVTTSVDMGTVVCVDGRLSLAGPTTFKWSPSLLGKPQIQAGIKRIWKKLERRSDDPRKVYHKGTTQVRNFLRVKQKEQRARLSHIQELQLEIADLHSSPPGKLTKQQNSARAQILQLHLPTGEGTRDQAKIMCAVGQYYAELYTAQTQSTEDAVTREELLHSVEDNLTDAERSMLAAPPLEKEIEDVLFSLPHNKAPEDAARTYKRQGMFVKLDFEKTYDRVEHNYLWDAMLKCGLGPGFITLVKGLTLGASTAVQVNGAKTYRFPVGRGVRQGCPLAPLLFVLATQPLMSEMKISFQAGRIRDYQAPRLVPPHKLHADAARGGAQISWGASRPKARGGLGIRCLADTNSSLMGKWIGFIIDESAGTWGLALAELEDTSWDPAGVAIPRNITLRDIVSLTVKHWEENGLHTKQILAELRSLKITQMETPWRKKEELKRTFVRGRANEQRRAEGSLMHVFMHKITSAMRLTSAPLRTSAGWKIRGKPIAGNFTEAARSRYMDKTQATSLGERLNRKWHSQKSEAEWEKIFADLWKSRNVNRDKLFMWRVLQQALYTNERAAKIGHGDGRCPRGCPTTESVFHILFDCPVAQQVWRAAANLRWRLPRHEQPIFGNATSLLQLIELGLAQRRNSSIAAQWMLTTEICRHLWLSRNQKLFSDIISTVNLHSRTRNTIDKAISLWKESSADPPQRYWLE</sequence>
<dbReference type="Gene3D" id="3.60.10.10">
    <property type="entry name" value="Endonuclease/exonuclease/phosphatase"/>
    <property type="match status" value="1"/>
</dbReference>
<evidence type="ECO:0000259" key="1">
    <source>
        <dbReference type="Pfam" id="PF00078"/>
    </source>
</evidence>
<comment type="caution">
    <text evidence="3">The sequence shown here is derived from an EMBL/GenBank/DDBJ whole genome shotgun (WGS) entry which is preliminary data.</text>
</comment>
<evidence type="ECO:0000259" key="2">
    <source>
        <dbReference type="Pfam" id="PF13966"/>
    </source>
</evidence>
<keyword evidence="4" id="KW-1185">Reference proteome</keyword>